<sequence length="158" mass="17024">MEKHANYGAPGMMTPDHTGQQYQSPMPMSQIQPDHQTYAQQGYAQPGYAIPNPASTFVGQQPIGGDSQYRNATPLASLQRSAAPVDCPACGTRALTTTTFKTGNTTHAWALGVCCLSCLGCFAYLVKGTKNIEHRCGKCSRHLATWHRSGTTEVHAHS</sequence>
<evidence type="ECO:0000256" key="3">
    <source>
        <dbReference type="ARBA" id="ARBA00022723"/>
    </source>
</evidence>
<evidence type="ECO:0000313" key="10">
    <source>
        <dbReference type="Proteomes" id="UP001492380"/>
    </source>
</evidence>
<evidence type="ECO:0000256" key="4">
    <source>
        <dbReference type="ARBA" id="ARBA00022833"/>
    </source>
</evidence>
<dbReference type="PANTHER" id="PTHR23292">
    <property type="entry name" value="LIPOPOLYSACCHARIDE-INDUCED TUMOR NECROSIS FACTOR-ALPHA FACTOR"/>
    <property type="match status" value="1"/>
</dbReference>
<comment type="caution">
    <text evidence="9">The sequence shown here is derived from an EMBL/GenBank/DDBJ whole genome shotgun (WGS) entry which is preliminary data.</text>
</comment>
<comment type="similarity">
    <text evidence="2">Belongs to the CDIP1/LITAF family.</text>
</comment>
<evidence type="ECO:0000256" key="2">
    <source>
        <dbReference type="ARBA" id="ARBA00005975"/>
    </source>
</evidence>
<feature type="transmembrane region" description="Helical" evidence="7">
    <location>
        <begin position="108"/>
        <end position="126"/>
    </location>
</feature>
<evidence type="ECO:0000256" key="5">
    <source>
        <dbReference type="ARBA" id="ARBA00023136"/>
    </source>
</evidence>
<dbReference type="InterPro" id="IPR006629">
    <property type="entry name" value="LITAF"/>
</dbReference>
<dbReference type="EMBL" id="JBBWRZ010000001">
    <property type="protein sequence ID" value="KAK8247156.1"/>
    <property type="molecule type" value="Genomic_DNA"/>
</dbReference>
<keyword evidence="3" id="KW-0479">Metal-binding</keyword>
<keyword evidence="4" id="KW-0862">Zinc</keyword>
<keyword evidence="5 7" id="KW-0472">Membrane</keyword>
<reference evidence="9 10" key="1">
    <citation type="submission" date="2024-04" db="EMBL/GenBank/DDBJ databases">
        <title>Phyllosticta paracitricarpa is synonymous to the EU quarantine fungus P. citricarpa based on phylogenomic analyses.</title>
        <authorList>
            <consortium name="Lawrence Berkeley National Laboratory"/>
            <person name="Van Ingen-Buijs V.A."/>
            <person name="Van Westerhoven A.C."/>
            <person name="Haridas S."/>
            <person name="Skiadas P."/>
            <person name="Martin F."/>
            <person name="Groenewald J.Z."/>
            <person name="Crous P.W."/>
            <person name="Seidl M.F."/>
        </authorList>
    </citation>
    <scope>NUCLEOTIDE SEQUENCE [LARGE SCALE GENOMIC DNA]</scope>
    <source>
        <strain evidence="9 10">CBS 123374</strain>
    </source>
</reference>
<feature type="region of interest" description="Disordered" evidence="6">
    <location>
        <begin position="1"/>
        <end position="29"/>
    </location>
</feature>
<proteinExistence type="inferred from homology"/>
<dbReference type="SMART" id="SM00714">
    <property type="entry name" value="LITAF"/>
    <property type="match status" value="1"/>
</dbReference>
<dbReference type="PANTHER" id="PTHR23292:SF6">
    <property type="entry name" value="FI16602P1-RELATED"/>
    <property type="match status" value="1"/>
</dbReference>
<dbReference type="Pfam" id="PF10601">
    <property type="entry name" value="zf-LITAF-like"/>
    <property type="match status" value="1"/>
</dbReference>
<evidence type="ECO:0000256" key="1">
    <source>
        <dbReference type="ARBA" id="ARBA00004170"/>
    </source>
</evidence>
<feature type="compositionally biased region" description="Polar residues" evidence="6">
    <location>
        <begin position="17"/>
        <end position="29"/>
    </location>
</feature>
<evidence type="ECO:0000256" key="7">
    <source>
        <dbReference type="SAM" id="Phobius"/>
    </source>
</evidence>
<name>A0ABR1Z414_9PEZI</name>
<accession>A0ABR1Z414</accession>
<protein>
    <submittedName>
        <fullName evidence="9">LITAF-like zinc ribbon domain-containing protein</fullName>
    </submittedName>
</protein>
<comment type="subcellular location">
    <subcellularLocation>
        <location evidence="1">Membrane</location>
        <topology evidence="1">Peripheral membrane protein</topology>
    </subcellularLocation>
</comment>
<keyword evidence="7" id="KW-0812">Transmembrane</keyword>
<keyword evidence="10" id="KW-1185">Reference proteome</keyword>
<evidence type="ECO:0000313" key="9">
    <source>
        <dbReference type="EMBL" id="KAK8247156.1"/>
    </source>
</evidence>
<gene>
    <name evidence="9" type="ORF">HDK90DRAFT_32724</name>
</gene>
<evidence type="ECO:0000256" key="6">
    <source>
        <dbReference type="SAM" id="MobiDB-lite"/>
    </source>
</evidence>
<dbReference type="Proteomes" id="UP001492380">
    <property type="component" value="Unassembled WGS sequence"/>
</dbReference>
<evidence type="ECO:0000259" key="8">
    <source>
        <dbReference type="PROSITE" id="PS51837"/>
    </source>
</evidence>
<feature type="domain" description="LITAF" evidence="8">
    <location>
        <begin position="67"/>
        <end position="148"/>
    </location>
</feature>
<organism evidence="9 10">
    <name type="scientific">Phyllosticta capitalensis</name>
    <dbReference type="NCBI Taxonomy" id="121624"/>
    <lineage>
        <taxon>Eukaryota</taxon>
        <taxon>Fungi</taxon>
        <taxon>Dikarya</taxon>
        <taxon>Ascomycota</taxon>
        <taxon>Pezizomycotina</taxon>
        <taxon>Dothideomycetes</taxon>
        <taxon>Dothideomycetes incertae sedis</taxon>
        <taxon>Botryosphaeriales</taxon>
        <taxon>Phyllostictaceae</taxon>
        <taxon>Phyllosticta</taxon>
    </lineage>
</organism>
<dbReference type="PROSITE" id="PS51837">
    <property type="entry name" value="LITAF"/>
    <property type="match status" value="1"/>
</dbReference>
<keyword evidence="7" id="KW-1133">Transmembrane helix</keyword>
<dbReference type="InterPro" id="IPR037519">
    <property type="entry name" value="LITAF_fam"/>
</dbReference>